<comment type="caution">
    <text evidence="3">The sequence shown here is derived from an EMBL/GenBank/DDBJ whole genome shotgun (WGS) entry which is preliminary data.</text>
</comment>
<sequence length="149" mass="17140">MTELAGLPSLATSYLIFSLISSSQSILENTVIQTDYQFQHPLITPTNQLTEIQQILAQINDMMTEISNKFNNYVSFSVAYDETSHLISELKEHMPQPNATFKGISSVLKSLLKIIPHRALQNYLNIHREFLEYCHTVVNIHFMWIQIVL</sequence>
<gene>
    <name evidence="3" type="ORF">OVN521_LOCUS370</name>
    <name evidence="2" type="ORF">UXM345_LOCUS333</name>
    <name evidence="1" type="ORF">WKI299_LOCUS7773</name>
</gene>
<dbReference type="EMBL" id="CAJNRF010002374">
    <property type="protein sequence ID" value="CAF2037342.1"/>
    <property type="molecule type" value="Genomic_DNA"/>
</dbReference>
<organism evidence="3 4">
    <name type="scientific">Rotaria magnacalcarata</name>
    <dbReference type="NCBI Taxonomy" id="392030"/>
    <lineage>
        <taxon>Eukaryota</taxon>
        <taxon>Metazoa</taxon>
        <taxon>Spiralia</taxon>
        <taxon>Gnathifera</taxon>
        <taxon>Rotifera</taxon>
        <taxon>Eurotatoria</taxon>
        <taxon>Bdelloidea</taxon>
        <taxon>Philodinida</taxon>
        <taxon>Philodinidae</taxon>
        <taxon>Rotaria</taxon>
    </lineage>
</organism>
<dbReference type="EMBL" id="CAJOBG010000020">
    <property type="protein sequence ID" value="CAF3737689.1"/>
    <property type="molecule type" value="Genomic_DNA"/>
</dbReference>
<dbReference type="Proteomes" id="UP000663856">
    <property type="component" value="Unassembled WGS sequence"/>
</dbReference>
<accession>A0A818XAP7</accession>
<reference evidence="3" key="1">
    <citation type="submission" date="2021-02" db="EMBL/GenBank/DDBJ databases">
        <authorList>
            <person name="Nowell W R."/>
        </authorList>
    </citation>
    <scope>NUCLEOTIDE SEQUENCE</scope>
</reference>
<dbReference type="EMBL" id="CAJOBF010000012">
    <property type="protein sequence ID" value="CAF3723064.1"/>
    <property type="molecule type" value="Genomic_DNA"/>
</dbReference>
<dbReference type="Proteomes" id="UP000663866">
    <property type="component" value="Unassembled WGS sequence"/>
</dbReference>
<evidence type="ECO:0000313" key="2">
    <source>
        <dbReference type="EMBL" id="CAF3723064.1"/>
    </source>
</evidence>
<keyword evidence="4" id="KW-1185">Reference proteome</keyword>
<proteinExistence type="predicted"/>
<evidence type="ECO:0000313" key="4">
    <source>
        <dbReference type="Proteomes" id="UP000663866"/>
    </source>
</evidence>
<dbReference type="AlphaFoldDB" id="A0A818XAP7"/>
<evidence type="ECO:0000313" key="3">
    <source>
        <dbReference type="EMBL" id="CAF3737689.1"/>
    </source>
</evidence>
<protein>
    <submittedName>
        <fullName evidence="3">Uncharacterized protein</fullName>
    </submittedName>
</protein>
<evidence type="ECO:0000313" key="1">
    <source>
        <dbReference type="EMBL" id="CAF2037342.1"/>
    </source>
</evidence>
<dbReference type="Proteomes" id="UP000663842">
    <property type="component" value="Unassembled WGS sequence"/>
</dbReference>
<name>A0A818XAP7_9BILA</name>